<keyword evidence="2" id="KW-1185">Reference proteome</keyword>
<dbReference type="EMBL" id="RBXL01000001">
    <property type="protein sequence ID" value="RKT47037.1"/>
    <property type="molecule type" value="Genomic_DNA"/>
</dbReference>
<accession>A0A495VF57</accession>
<comment type="caution">
    <text evidence="1">The sequence shown here is derived from an EMBL/GenBank/DDBJ whole genome shotgun (WGS) entry which is preliminary data.</text>
</comment>
<gene>
    <name evidence="1" type="ORF">BDD21_4586</name>
</gene>
<sequence>MIHVRLPTVEFDSLTKTDTMVHLFLHQRGTLASATVIMPTVRRFIGRIIEDNRTENHPRGGSASIMRMATHWLDFGAVPVLINPGNSTTTPVTQAAILLEKLEPRADDFLYSIKGKRGRAEASSTPERLRIEDVPEDLIAFFTPRSIEGEQLIFAPREHVRETGRVSVYTGTPIPERFLLNIDRTVRNRGALAPVAHERQIRRRVELNVIREKANHALSPYFFKSLFRVRTGDEDIE</sequence>
<evidence type="ECO:0000313" key="2">
    <source>
        <dbReference type="Proteomes" id="UP000274556"/>
    </source>
</evidence>
<organism evidence="1 2">
    <name type="scientific">Thiocapsa rosea</name>
    <dbReference type="NCBI Taxonomy" id="69360"/>
    <lineage>
        <taxon>Bacteria</taxon>
        <taxon>Pseudomonadati</taxon>
        <taxon>Pseudomonadota</taxon>
        <taxon>Gammaproteobacteria</taxon>
        <taxon>Chromatiales</taxon>
        <taxon>Chromatiaceae</taxon>
        <taxon>Thiocapsa</taxon>
    </lineage>
</organism>
<reference evidence="1 2" key="1">
    <citation type="submission" date="2018-10" db="EMBL/GenBank/DDBJ databases">
        <title>Genomic Encyclopedia of Archaeal and Bacterial Type Strains, Phase II (KMG-II): from individual species to whole genera.</title>
        <authorList>
            <person name="Goeker M."/>
        </authorList>
    </citation>
    <scope>NUCLEOTIDE SEQUENCE [LARGE SCALE GENOMIC DNA]</scope>
    <source>
        <strain evidence="1 2">DSM 235</strain>
    </source>
</reference>
<name>A0A495VF57_9GAMM</name>
<proteinExistence type="predicted"/>
<evidence type="ECO:0000313" key="1">
    <source>
        <dbReference type="EMBL" id="RKT47037.1"/>
    </source>
</evidence>
<dbReference type="Proteomes" id="UP000274556">
    <property type="component" value="Unassembled WGS sequence"/>
</dbReference>
<protein>
    <submittedName>
        <fullName evidence="1">Uncharacterized protein</fullName>
    </submittedName>
</protein>
<dbReference type="AlphaFoldDB" id="A0A495VF57"/>